<reference evidence="2 3" key="1">
    <citation type="submission" date="2018-01" db="EMBL/GenBank/DDBJ databases">
        <title>Whole genome analyses suggest that Burkholderia sensu lato contains two further novel genera in the rhizoxinica-symbiotica group Mycetohabitans gen. nov., and Trinickia gen. nov.: implications for the evolution of diazotrophy and nodulation in the Burkholderiaceae.</title>
        <authorList>
            <person name="Estrada-de los Santos P."/>
            <person name="Palmer M."/>
            <person name="Chavez-Ramirez B."/>
            <person name="Beukes C."/>
            <person name="Steenkamp E.T."/>
            <person name="Hirsch A.M."/>
            <person name="Manyaka P."/>
            <person name="Maluk M."/>
            <person name="Lafos M."/>
            <person name="Crook M."/>
            <person name="Gross E."/>
            <person name="Simon M.F."/>
            <person name="Bueno dos Reis Junior F."/>
            <person name="Poole P.S."/>
            <person name="Venter S.N."/>
            <person name="James E.K."/>
        </authorList>
    </citation>
    <scope>NUCLEOTIDE SEQUENCE [LARGE SCALE GENOMIC DNA]</scope>
    <source>
        <strain evidence="2 3">GIMN1.004</strain>
    </source>
</reference>
<dbReference type="RefSeq" id="WP_102645091.1">
    <property type="nucleotide sequence ID" value="NZ_PNYA01000006.1"/>
</dbReference>
<organism evidence="2 3">
    <name type="scientific">Trinickia dabaoshanensis</name>
    <dbReference type="NCBI Taxonomy" id="564714"/>
    <lineage>
        <taxon>Bacteria</taxon>
        <taxon>Pseudomonadati</taxon>
        <taxon>Pseudomonadota</taxon>
        <taxon>Betaproteobacteria</taxon>
        <taxon>Burkholderiales</taxon>
        <taxon>Burkholderiaceae</taxon>
        <taxon>Trinickia</taxon>
    </lineage>
</organism>
<name>A0A2N7VW28_9BURK</name>
<dbReference type="PROSITE" id="PS51257">
    <property type="entry name" value="PROKAR_LIPOPROTEIN"/>
    <property type="match status" value="1"/>
</dbReference>
<comment type="caution">
    <text evidence="2">The sequence shown here is derived from an EMBL/GenBank/DDBJ whole genome shotgun (WGS) entry which is preliminary data.</text>
</comment>
<keyword evidence="3" id="KW-1185">Reference proteome</keyword>
<dbReference type="EMBL" id="PNYA01000006">
    <property type="protein sequence ID" value="PMS21352.1"/>
    <property type="molecule type" value="Genomic_DNA"/>
</dbReference>
<accession>A0A2N7VW28</accession>
<evidence type="ECO:0000313" key="2">
    <source>
        <dbReference type="EMBL" id="PMS21352.1"/>
    </source>
</evidence>
<protein>
    <recommendedName>
        <fullName evidence="4">Lipoprotein</fullName>
    </recommendedName>
</protein>
<feature type="signal peptide" evidence="1">
    <location>
        <begin position="1"/>
        <end position="20"/>
    </location>
</feature>
<evidence type="ECO:0000313" key="3">
    <source>
        <dbReference type="Proteomes" id="UP000235616"/>
    </source>
</evidence>
<gene>
    <name evidence="2" type="ORF">C0Z18_09095</name>
</gene>
<feature type="chain" id="PRO_5016421103" description="Lipoprotein" evidence="1">
    <location>
        <begin position="21"/>
        <end position="179"/>
    </location>
</feature>
<evidence type="ECO:0008006" key="4">
    <source>
        <dbReference type="Google" id="ProtNLM"/>
    </source>
</evidence>
<dbReference type="Proteomes" id="UP000235616">
    <property type="component" value="Unassembled WGS sequence"/>
</dbReference>
<dbReference type="OrthoDB" id="8686017at2"/>
<sequence length="179" mass="18711">MRRPASVAAPLVFAVAFAAACTPAYNWRTVTDAAEGYSVDLPAKPTVDERRVEIAGNALPMHVRAAHAQGAVFAVAVVDLPRDDAQLGQAVADALRHSLARNVAASPVEHAVQVPAGSGAAVPGMDVVATGAAGDAHERRTIHAWVTVRGRHVYQAAIIAPEAPPQDQSDQFFGSLRLN</sequence>
<dbReference type="AlphaFoldDB" id="A0A2N7VW28"/>
<proteinExistence type="predicted"/>
<evidence type="ECO:0000256" key="1">
    <source>
        <dbReference type="SAM" id="SignalP"/>
    </source>
</evidence>
<keyword evidence="1" id="KW-0732">Signal</keyword>